<feature type="compositionally biased region" description="Polar residues" evidence="5">
    <location>
        <begin position="1"/>
        <end position="10"/>
    </location>
</feature>
<dbReference type="GO" id="GO:0005739">
    <property type="term" value="C:mitochondrion"/>
    <property type="evidence" value="ECO:0007669"/>
    <property type="project" value="UniProtKB-SubCell"/>
</dbReference>
<dbReference type="HOGENOM" id="CLU_142408_2_0_1"/>
<evidence type="ECO:0000256" key="1">
    <source>
        <dbReference type="ARBA" id="ARBA00004173"/>
    </source>
</evidence>
<dbReference type="OrthoDB" id="5545577at2759"/>
<comment type="caution">
    <text evidence="6">The sequence shown here is derived from an EMBL/GenBank/DDBJ whole genome shotgun (WGS) entry which is preliminary data.</text>
</comment>
<evidence type="ECO:0000313" key="6">
    <source>
        <dbReference type="EMBL" id="EJT45142.1"/>
    </source>
</evidence>
<evidence type="ECO:0000256" key="3">
    <source>
        <dbReference type="ARBA" id="ARBA00023128"/>
    </source>
</evidence>
<dbReference type="GeneID" id="25989971"/>
<accession>J6ER14</accession>
<dbReference type="VEuPathDB" id="FungiDB:A1Q1_06459"/>
<feature type="region of interest" description="Disordered" evidence="5">
    <location>
        <begin position="1"/>
        <end position="21"/>
    </location>
</feature>
<dbReference type="InterPro" id="IPR048280">
    <property type="entry name" value="COX6B-like"/>
</dbReference>
<keyword evidence="3" id="KW-0496">Mitochondrion</keyword>
<evidence type="ECO:0000256" key="5">
    <source>
        <dbReference type="SAM" id="MobiDB-lite"/>
    </source>
</evidence>
<protein>
    <submittedName>
        <fullName evidence="6">Uncharacterized protein</fullName>
    </submittedName>
</protein>
<comment type="similarity">
    <text evidence="2">Belongs to the cytochrome c oxidase subunit 6B family.</text>
</comment>
<dbReference type="PANTHER" id="PTHR47677:SF1">
    <property type="entry name" value="CYTOCHROME C OXIDASE ASSEMBLY FACTOR 6"/>
    <property type="match status" value="1"/>
</dbReference>
<dbReference type="KEGG" id="tasa:A1Q1_06459"/>
<dbReference type="PANTHER" id="PTHR47677">
    <property type="entry name" value="CYTOCHROME C OXIDASE ASSEMBLY FACTOR 6"/>
    <property type="match status" value="1"/>
</dbReference>
<name>J6ER14_TRIAS</name>
<dbReference type="EMBL" id="ALBS01000333">
    <property type="protein sequence ID" value="EJT45142.1"/>
    <property type="molecule type" value="Genomic_DNA"/>
</dbReference>
<keyword evidence="4" id="KW-1015">Disulfide bond</keyword>
<proteinExistence type="inferred from homology"/>
<dbReference type="InterPro" id="IPR048281">
    <property type="entry name" value="COA6_fun"/>
</dbReference>
<evidence type="ECO:0000256" key="4">
    <source>
        <dbReference type="ARBA" id="ARBA00023157"/>
    </source>
</evidence>
<reference evidence="6 7" key="1">
    <citation type="journal article" date="2012" name="Eukaryot. Cell">
        <title>Draft genome sequence of CBS 2479, the standard type strain of Trichosporon asahii.</title>
        <authorList>
            <person name="Yang R.Y."/>
            <person name="Li H.T."/>
            <person name="Zhu H."/>
            <person name="Zhou G.P."/>
            <person name="Wang M."/>
            <person name="Wang L."/>
        </authorList>
    </citation>
    <scope>NUCLEOTIDE SEQUENCE [LARGE SCALE GENOMIC DNA]</scope>
    <source>
        <strain evidence="7">ATCC 90039 / CBS 2479 / JCM 2466 / KCTC 7840 / NCYC 2677 / UAMH 7654</strain>
    </source>
</reference>
<gene>
    <name evidence="6" type="ORF">A1Q1_06459</name>
</gene>
<dbReference type="SUPFAM" id="SSF47694">
    <property type="entry name" value="Cytochrome c oxidase subunit h"/>
    <property type="match status" value="1"/>
</dbReference>
<evidence type="ECO:0000313" key="7">
    <source>
        <dbReference type="Proteomes" id="UP000002748"/>
    </source>
</evidence>
<comment type="subcellular location">
    <subcellularLocation>
        <location evidence="1">Mitochondrion</location>
    </subcellularLocation>
</comment>
<evidence type="ECO:0000256" key="2">
    <source>
        <dbReference type="ARBA" id="ARBA00006425"/>
    </source>
</evidence>
<dbReference type="RefSeq" id="XP_014177048.1">
    <property type="nucleotide sequence ID" value="XM_014321573.1"/>
</dbReference>
<dbReference type="Gene3D" id="1.10.10.140">
    <property type="entry name" value="Cytochrome c oxidase, subunit VIb"/>
    <property type="match status" value="1"/>
</dbReference>
<dbReference type="InterPro" id="IPR036549">
    <property type="entry name" value="CX6/COA6-like_sf"/>
</dbReference>
<dbReference type="Pfam" id="PF02297">
    <property type="entry name" value="COX6B"/>
    <property type="match status" value="1"/>
</dbReference>
<dbReference type="AlphaFoldDB" id="J6ER14"/>
<sequence>MGWFGGSSQKEGIEPGQAPTRAQRKLCWENRDAYFACLDQNGIMQADDGELGDKAGVCKDFRKAYEGACGKSWRRVLEIRSQKTLEAAAAQRGEAAPPRK</sequence>
<organism evidence="6 7">
    <name type="scientific">Trichosporon asahii var. asahii (strain ATCC 90039 / CBS 2479 / JCM 2466 / KCTC 7840 / NBRC 103889/ NCYC 2677 / UAMH 7654)</name>
    <name type="common">Yeast</name>
    <dbReference type="NCBI Taxonomy" id="1186058"/>
    <lineage>
        <taxon>Eukaryota</taxon>
        <taxon>Fungi</taxon>
        <taxon>Dikarya</taxon>
        <taxon>Basidiomycota</taxon>
        <taxon>Agaricomycotina</taxon>
        <taxon>Tremellomycetes</taxon>
        <taxon>Trichosporonales</taxon>
        <taxon>Trichosporonaceae</taxon>
        <taxon>Trichosporon</taxon>
    </lineage>
</organism>
<dbReference type="Proteomes" id="UP000002748">
    <property type="component" value="Unassembled WGS sequence"/>
</dbReference>